<evidence type="ECO:0000256" key="1">
    <source>
        <dbReference type="SAM" id="MobiDB-lite"/>
    </source>
</evidence>
<organism evidence="2 3">
    <name type="scientific">Rousettus aegyptiacus</name>
    <name type="common">Egyptian fruit bat</name>
    <name type="synonym">Pteropus aegyptiacus</name>
    <dbReference type="NCBI Taxonomy" id="9407"/>
    <lineage>
        <taxon>Eukaryota</taxon>
        <taxon>Metazoa</taxon>
        <taxon>Chordata</taxon>
        <taxon>Craniata</taxon>
        <taxon>Vertebrata</taxon>
        <taxon>Euteleostomi</taxon>
        <taxon>Mammalia</taxon>
        <taxon>Eutheria</taxon>
        <taxon>Laurasiatheria</taxon>
        <taxon>Chiroptera</taxon>
        <taxon>Yinpterochiroptera</taxon>
        <taxon>Pteropodoidea</taxon>
        <taxon>Pteropodidae</taxon>
        <taxon>Rousettinae</taxon>
        <taxon>Rousettus</taxon>
    </lineage>
</organism>
<feature type="region of interest" description="Disordered" evidence="1">
    <location>
        <begin position="1"/>
        <end position="27"/>
    </location>
</feature>
<dbReference type="EMBL" id="JACASE010000015">
    <property type="protein sequence ID" value="KAF6404986.1"/>
    <property type="molecule type" value="Genomic_DNA"/>
</dbReference>
<sequence length="145" mass="15698">MTTHCDPPPQQPAGGARASPHSKPPRAVSAWWTTANIRFFVPTSNSELIRESQVWSPKQSHKMPAAGWPASSFLTPATPRKSQAEPSLRFSPQSFPLQISACLKLHQTQVMVAAVTASPGEQPVCAPVLLVFISTTQMLNSIRGK</sequence>
<protein>
    <submittedName>
        <fullName evidence="2">Uncharacterized protein</fullName>
    </submittedName>
</protein>
<dbReference type="AlphaFoldDB" id="A0A7J8C2B3"/>
<comment type="caution">
    <text evidence="2">The sequence shown here is derived from an EMBL/GenBank/DDBJ whole genome shotgun (WGS) entry which is preliminary data.</text>
</comment>
<name>A0A7J8C2B3_ROUAE</name>
<dbReference type="Proteomes" id="UP000593571">
    <property type="component" value="Unassembled WGS sequence"/>
</dbReference>
<reference evidence="2 3" key="1">
    <citation type="journal article" date="2020" name="Nature">
        <title>Six reference-quality genomes reveal evolution of bat adaptations.</title>
        <authorList>
            <person name="Jebb D."/>
            <person name="Huang Z."/>
            <person name="Pippel M."/>
            <person name="Hughes G.M."/>
            <person name="Lavrichenko K."/>
            <person name="Devanna P."/>
            <person name="Winkler S."/>
            <person name="Jermiin L.S."/>
            <person name="Skirmuntt E.C."/>
            <person name="Katzourakis A."/>
            <person name="Burkitt-Gray L."/>
            <person name="Ray D.A."/>
            <person name="Sullivan K.A.M."/>
            <person name="Roscito J.G."/>
            <person name="Kirilenko B.M."/>
            <person name="Davalos L.M."/>
            <person name="Corthals A.P."/>
            <person name="Power M.L."/>
            <person name="Jones G."/>
            <person name="Ransome R.D."/>
            <person name="Dechmann D.K.N."/>
            <person name="Locatelli A.G."/>
            <person name="Puechmaille S.J."/>
            <person name="Fedrigo O."/>
            <person name="Jarvis E.D."/>
            <person name="Hiller M."/>
            <person name="Vernes S.C."/>
            <person name="Myers E.W."/>
            <person name="Teeling E.C."/>
        </authorList>
    </citation>
    <scope>NUCLEOTIDE SEQUENCE [LARGE SCALE GENOMIC DNA]</scope>
    <source>
        <strain evidence="2">MRouAeg1</strain>
        <tissue evidence="2">Muscle</tissue>
    </source>
</reference>
<gene>
    <name evidence="2" type="ORF">HJG63_009315</name>
</gene>
<feature type="compositionally biased region" description="Polar residues" evidence="1">
    <location>
        <begin position="72"/>
        <end position="89"/>
    </location>
</feature>
<accession>A0A7J8C2B3</accession>
<evidence type="ECO:0000313" key="3">
    <source>
        <dbReference type="Proteomes" id="UP000593571"/>
    </source>
</evidence>
<feature type="compositionally biased region" description="Pro residues" evidence="1">
    <location>
        <begin position="1"/>
        <end position="11"/>
    </location>
</feature>
<evidence type="ECO:0000313" key="2">
    <source>
        <dbReference type="EMBL" id="KAF6404986.1"/>
    </source>
</evidence>
<keyword evidence="3" id="KW-1185">Reference proteome</keyword>
<proteinExistence type="predicted"/>
<feature type="region of interest" description="Disordered" evidence="1">
    <location>
        <begin position="55"/>
        <end position="89"/>
    </location>
</feature>